<comment type="caution">
    <text evidence="1">The sequence shown here is derived from an EMBL/GenBank/DDBJ whole genome shotgun (WGS) entry which is preliminary data.</text>
</comment>
<dbReference type="EMBL" id="BMXP01000014">
    <property type="protein sequence ID" value="GGW96795.1"/>
    <property type="molecule type" value="Genomic_DNA"/>
</dbReference>
<proteinExistence type="predicted"/>
<gene>
    <name evidence="1" type="ORF">GCM10007391_33590</name>
</gene>
<reference evidence="1" key="2">
    <citation type="submission" date="2020-09" db="EMBL/GenBank/DDBJ databases">
        <authorList>
            <person name="Sun Q."/>
            <person name="Kim S."/>
        </authorList>
    </citation>
    <scope>NUCLEOTIDE SEQUENCE</scope>
    <source>
        <strain evidence="1">KCTC 22164</strain>
    </source>
</reference>
<evidence type="ECO:0000313" key="2">
    <source>
        <dbReference type="Proteomes" id="UP000631300"/>
    </source>
</evidence>
<keyword evidence="2" id="KW-1185">Reference proteome</keyword>
<accession>A0A918N288</accession>
<sequence length="199" mass="22799">MIIITRFLFLLLLFYNNLVFANSPSIKEPDIRFPSQSTLELFEKTNCDEDKNINKGQSISKIWIVTFKENYEYSSALRVSEGTFVGDSDIHSSISRLDFHEQGKKHPKKIADGIFKRKSCVYDDDSGVLLVSLRLKFCSADPINNDCNSASGYFSVDYIKEQFQLNEPTTISVNEIGIIFLATNRIELVEKTLKKYKEL</sequence>
<dbReference type="RefSeq" id="WP_189408388.1">
    <property type="nucleotide sequence ID" value="NZ_BMXP01000014.1"/>
</dbReference>
<reference evidence="1" key="1">
    <citation type="journal article" date="2014" name="Int. J. Syst. Evol. Microbiol.">
        <title>Complete genome sequence of Corynebacterium casei LMG S-19264T (=DSM 44701T), isolated from a smear-ripened cheese.</title>
        <authorList>
            <consortium name="US DOE Joint Genome Institute (JGI-PGF)"/>
            <person name="Walter F."/>
            <person name="Albersmeier A."/>
            <person name="Kalinowski J."/>
            <person name="Ruckert C."/>
        </authorList>
    </citation>
    <scope>NUCLEOTIDE SEQUENCE</scope>
    <source>
        <strain evidence="1">KCTC 22164</strain>
    </source>
</reference>
<dbReference type="Proteomes" id="UP000631300">
    <property type="component" value="Unassembled WGS sequence"/>
</dbReference>
<name>A0A918N288_9ALTE</name>
<organism evidence="1 2">
    <name type="scientific">Alteromonas halophila</name>
    <dbReference type="NCBI Taxonomy" id="516698"/>
    <lineage>
        <taxon>Bacteria</taxon>
        <taxon>Pseudomonadati</taxon>
        <taxon>Pseudomonadota</taxon>
        <taxon>Gammaproteobacteria</taxon>
        <taxon>Alteromonadales</taxon>
        <taxon>Alteromonadaceae</taxon>
        <taxon>Alteromonas/Salinimonas group</taxon>
        <taxon>Alteromonas</taxon>
    </lineage>
</organism>
<dbReference type="AlphaFoldDB" id="A0A918N288"/>
<evidence type="ECO:0000313" key="1">
    <source>
        <dbReference type="EMBL" id="GGW96795.1"/>
    </source>
</evidence>
<protein>
    <submittedName>
        <fullName evidence="1">Uncharacterized protein</fullName>
    </submittedName>
</protein>